<proteinExistence type="predicted"/>
<evidence type="ECO:0000256" key="10">
    <source>
        <dbReference type="ARBA" id="ARBA00022840"/>
    </source>
</evidence>
<keyword evidence="4" id="KW-0808">Transferase</keyword>
<feature type="region of interest" description="Disordered" evidence="17">
    <location>
        <begin position="104"/>
        <end position="130"/>
    </location>
</feature>
<keyword evidence="3" id="KW-0723">Serine/threonine-protein kinase</keyword>
<evidence type="ECO:0000256" key="12">
    <source>
        <dbReference type="ARBA" id="ARBA00023136"/>
    </source>
</evidence>
<comment type="catalytic activity">
    <reaction evidence="15">
        <text>L-threonyl-[protein] + ATP = O-phospho-L-threonyl-[protein] + ADP + H(+)</text>
        <dbReference type="Rhea" id="RHEA:46608"/>
        <dbReference type="Rhea" id="RHEA-COMP:11060"/>
        <dbReference type="Rhea" id="RHEA-COMP:11605"/>
        <dbReference type="ChEBI" id="CHEBI:15378"/>
        <dbReference type="ChEBI" id="CHEBI:30013"/>
        <dbReference type="ChEBI" id="CHEBI:30616"/>
        <dbReference type="ChEBI" id="CHEBI:61977"/>
        <dbReference type="ChEBI" id="CHEBI:456216"/>
        <dbReference type="EC" id="2.7.11.1"/>
    </reaction>
</comment>
<evidence type="ECO:0000256" key="3">
    <source>
        <dbReference type="ARBA" id="ARBA00022527"/>
    </source>
</evidence>
<dbReference type="CDD" id="cd23509">
    <property type="entry name" value="Gnk2-like"/>
    <property type="match status" value="2"/>
</dbReference>
<comment type="caution">
    <text evidence="21">The sequence shown here is derived from an EMBL/GenBank/DDBJ whole genome shotgun (WGS) entry which is preliminary data.</text>
</comment>
<dbReference type="PANTHER" id="PTHR27002">
    <property type="entry name" value="RECEPTOR-LIKE SERINE/THREONINE-PROTEIN KINASE SD1-8"/>
    <property type="match status" value="1"/>
</dbReference>
<dbReference type="PROSITE" id="PS51473">
    <property type="entry name" value="GNK2"/>
    <property type="match status" value="1"/>
</dbReference>
<keyword evidence="12 18" id="KW-0472">Membrane</keyword>
<accession>A0A2U1PNW9</accession>
<evidence type="ECO:0000256" key="8">
    <source>
        <dbReference type="ARBA" id="ARBA00022741"/>
    </source>
</evidence>
<dbReference type="AlphaFoldDB" id="A0A2U1PNW9"/>
<dbReference type="InterPro" id="IPR002902">
    <property type="entry name" value="GNK2"/>
</dbReference>
<keyword evidence="13 21" id="KW-0675">Receptor</keyword>
<evidence type="ECO:0000256" key="4">
    <source>
        <dbReference type="ARBA" id="ARBA00022679"/>
    </source>
</evidence>
<keyword evidence="5 18" id="KW-0812">Transmembrane</keyword>
<organism evidence="21 22">
    <name type="scientific">Artemisia annua</name>
    <name type="common">Sweet wormwood</name>
    <dbReference type="NCBI Taxonomy" id="35608"/>
    <lineage>
        <taxon>Eukaryota</taxon>
        <taxon>Viridiplantae</taxon>
        <taxon>Streptophyta</taxon>
        <taxon>Embryophyta</taxon>
        <taxon>Tracheophyta</taxon>
        <taxon>Spermatophyta</taxon>
        <taxon>Magnoliopsida</taxon>
        <taxon>eudicotyledons</taxon>
        <taxon>Gunneridae</taxon>
        <taxon>Pentapetalae</taxon>
        <taxon>asterids</taxon>
        <taxon>campanulids</taxon>
        <taxon>Asterales</taxon>
        <taxon>Asteraceae</taxon>
        <taxon>Asteroideae</taxon>
        <taxon>Anthemideae</taxon>
        <taxon>Artemisiinae</taxon>
        <taxon>Artemisia</taxon>
    </lineage>
</organism>
<protein>
    <recommendedName>
        <fullName evidence="2">non-specific serine/threonine protein kinase</fullName>
        <ecNumber evidence="2">2.7.11.1</ecNumber>
    </recommendedName>
</protein>
<comment type="catalytic activity">
    <reaction evidence="16">
        <text>L-seryl-[protein] + ATP = O-phospho-L-seryl-[protein] + ADP + H(+)</text>
        <dbReference type="Rhea" id="RHEA:17989"/>
        <dbReference type="Rhea" id="RHEA-COMP:9863"/>
        <dbReference type="Rhea" id="RHEA-COMP:11604"/>
        <dbReference type="ChEBI" id="CHEBI:15378"/>
        <dbReference type="ChEBI" id="CHEBI:29999"/>
        <dbReference type="ChEBI" id="CHEBI:30616"/>
        <dbReference type="ChEBI" id="CHEBI:83421"/>
        <dbReference type="ChEBI" id="CHEBI:456216"/>
        <dbReference type="EC" id="2.7.11.1"/>
    </reaction>
</comment>
<dbReference type="InterPro" id="IPR038408">
    <property type="entry name" value="GNK2_sf"/>
</dbReference>
<evidence type="ECO:0000256" key="11">
    <source>
        <dbReference type="ARBA" id="ARBA00022989"/>
    </source>
</evidence>
<keyword evidence="14" id="KW-0325">Glycoprotein</keyword>
<gene>
    <name evidence="21" type="ORF">CTI12_AA035580</name>
</gene>
<feature type="domain" description="Protein kinase" evidence="19">
    <location>
        <begin position="156"/>
        <end position="398"/>
    </location>
</feature>
<reference evidence="21 22" key="1">
    <citation type="journal article" date="2018" name="Mol. Plant">
        <title>The genome of Artemisia annua provides insight into the evolution of Asteraceae family and artemisinin biosynthesis.</title>
        <authorList>
            <person name="Shen Q."/>
            <person name="Zhang L."/>
            <person name="Liao Z."/>
            <person name="Wang S."/>
            <person name="Yan T."/>
            <person name="Shi P."/>
            <person name="Liu M."/>
            <person name="Fu X."/>
            <person name="Pan Q."/>
            <person name="Wang Y."/>
            <person name="Lv Z."/>
            <person name="Lu X."/>
            <person name="Zhang F."/>
            <person name="Jiang W."/>
            <person name="Ma Y."/>
            <person name="Chen M."/>
            <person name="Hao X."/>
            <person name="Li L."/>
            <person name="Tang Y."/>
            <person name="Lv G."/>
            <person name="Zhou Y."/>
            <person name="Sun X."/>
            <person name="Brodelius P.E."/>
            <person name="Rose J.K.C."/>
            <person name="Tang K."/>
        </authorList>
    </citation>
    <scope>NUCLEOTIDE SEQUENCE [LARGE SCALE GENOMIC DNA]</scope>
    <source>
        <strain evidence="22">cv. Huhao1</strain>
        <tissue evidence="21">Leaf</tissue>
    </source>
</reference>
<dbReference type="EC" id="2.7.11.1" evidence="2"/>
<evidence type="ECO:0000256" key="13">
    <source>
        <dbReference type="ARBA" id="ARBA00023170"/>
    </source>
</evidence>
<evidence type="ECO:0000256" key="16">
    <source>
        <dbReference type="ARBA" id="ARBA00048679"/>
    </source>
</evidence>
<comment type="subcellular location">
    <subcellularLocation>
        <location evidence="1">Membrane</location>
        <topology evidence="1">Single-pass membrane protein</topology>
    </subcellularLocation>
</comment>
<keyword evidence="10" id="KW-0067">ATP-binding</keyword>
<dbReference type="PROSITE" id="PS00108">
    <property type="entry name" value="PROTEIN_KINASE_ST"/>
    <property type="match status" value="1"/>
</dbReference>
<dbReference type="FunFam" id="3.30.430.20:FF:000002">
    <property type="entry name" value="Cysteine-rich receptor-like protein kinase 10"/>
    <property type="match status" value="1"/>
</dbReference>
<dbReference type="GO" id="GO:0005524">
    <property type="term" value="F:ATP binding"/>
    <property type="evidence" value="ECO:0007669"/>
    <property type="project" value="UniProtKB-KW"/>
</dbReference>
<evidence type="ECO:0000256" key="1">
    <source>
        <dbReference type="ARBA" id="ARBA00004167"/>
    </source>
</evidence>
<dbReference type="InterPro" id="IPR008271">
    <property type="entry name" value="Ser/Thr_kinase_AS"/>
</dbReference>
<feature type="transmembrane region" description="Helical" evidence="18">
    <location>
        <begin position="250"/>
        <end position="272"/>
    </location>
</feature>
<keyword evidence="11 18" id="KW-1133">Transmembrane helix</keyword>
<dbReference type="EMBL" id="PKPP01000917">
    <property type="protein sequence ID" value="PWA87402.1"/>
    <property type="molecule type" value="Genomic_DNA"/>
</dbReference>
<evidence type="ECO:0000256" key="14">
    <source>
        <dbReference type="ARBA" id="ARBA00023180"/>
    </source>
</evidence>
<dbReference type="SUPFAM" id="SSF56112">
    <property type="entry name" value="Protein kinase-like (PK-like)"/>
    <property type="match status" value="1"/>
</dbReference>
<feature type="compositionally biased region" description="Pro residues" evidence="17">
    <location>
        <begin position="104"/>
        <end position="124"/>
    </location>
</feature>
<keyword evidence="22" id="KW-1185">Reference proteome</keyword>
<dbReference type="InterPro" id="IPR011009">
    <property type="entry name" value="Kinase-like_dom_sf"/>
</dbReference>
<evidence type="ECO:0000256" key="2">
    <source>
        <dbReference type="ARBA" id="ARBA00012513"/>
    </source>
</evidence>
<dbReference type="InterPro" id="IPR000719">
    <property type="entry name" value="Prot_kinase_dom"/>
</dbReference>
<keyword evidence="6" id="KW-0732">Signal</keyword>
<dbReference type="Pfam" id="PF00069">
    <property type="entry name" value="Pkinase"/>
    <property type="match status" value="1"/>
</dbReference>
<evidence type="ECO:0000259" key="20">
    <source>
        <dbReference type="PROSITE" id="PS51473"/>
    </source>
</evidence>
<keyword evidence="9 21" id="KW-0418">Kinase</keyword>
<keyword evidence="8" id="KW-0547">Nucleotide-binding</keyword>
<evidence type="ECO:0000256" key="6">
    <source>
        <dbReference type="ARBA" id="ARBA00022729"/>
    </source>
</evidence>
<evidence type="ECO:0000259" key="19">
    <source>
        <dbReference type="PROSITE" id="PS50011"/>
    </source>
</evidence>
<evidence type="ECO:0000256" key="15">
    <source>
        <dbReference type="ARBA" id="ARBA00047899"/>
    </source>
</evidence>
<evidence type="ECO:0000313" key="21">
    <source>
        <dbReference type="EMBL" id="PWA87402.1"/>
    </source>
</evidence>
<keyword evidence="7" id="KW-0677">Repeat</keyword>
<evidence type="ECO:0000313" key="22">
    <source>
        <dbReference type="Proteomes" id="UP000245207"/>
    </source>
</evidence>
<dbReference type="Gene3D" id="1.10.510.10">
    <property type="entry name" value="Transferase(Phosphotransferase) domain 1"/>
    <property type="match status" value="1"/>
</dbReference>
<evidence type="ECO:0000256" key="18">
    <source>
        <dbReference type="SAM" id="Phobius"/>
    </source>
</evidence>
<feature type="domain" description="Gnk2-homologous" evidence="20">
    <location>
        <begin position="114"/>
        <end position="221"/>
    </location>
</feature>
<dbReference type="PROSITE" id="PS50011">
    <property type="entry name" value="PROTEIN_KINASE_DOM"/>
    <property type="match status" value="1"/>
</dbReference>
<dbReference type="PANTHER" id="PTHR27002:SF1073">
    <property type="entry name" value="CYSTEINE-RICH RECEPTOR-LIKE PROTEIN KINASE 29"/>
    <property type="match status" value="1"/>
</dbReference>
<dbReference type="OrthoDB" id="2015071at2759"/>
<dbReference type="Gene3D" id="3.30.430.20">
    <property type="entry name" value="Gnk2 domain, C-X8-C-X2-C motif"/>
    <property type="match status" value="2"/>
</dbReference>
<dbReference type="Proteomes" id="UP000245207">
    <property type="component" value="Unassembled WGS sequence"/>
</dbReference>
<evidence type="ECO:0000256" key="5">
    <source>
        <dbReference type="ARBA" id="ARBA00022692"/>
    </source>
</evidence>
<dbReference type="GO" id="GO:0004674">
    <property type="term" value="F:protein serine/threonine kinase activity"/>
    <property type="evidence" value="ECO:0007669"/>
    <property type="project" value="UniProtKB-KW"/>
</dbReference>
<dbReference type="GO" id="GO:0005886">
    <property type="term" value="C:plasma membrane"/>
    <property type="evidence" value="ECO:0007669"/>
    <property type="project" value="TreeGrafter"/>
</dbReference>
<dbReference type="Pfam" id="PF01657">
    <property type="entry name" value="Stress-antifung"/>
    <property type="match status" value="1"/>
</dbReference>
<evidence type="ECO:0000256" key="7">
    <source>
        <dbReference type="ARBA" id="ARBA00022737"/>
    </source>
</evidence>
<dbReference type="FunFam" id="1.10.510.10:FF:001023">
    <property type="entry name" value="Os07g0541700 protein"/>
    <property type="match status" value="1"/>
</dbReference>
<evidence type="ECO:0000256" key="17">
    <source>
        <dbReference type="SAM" id="MobiDB-lite"/>
    </source>
</evidence>
<sequence>MLKYSNSTDILRSNQIELYESLHLANLSKVSDPERFNSGLRTLINMLTGDASSGGDLKKFASGNLTVSDATTIFALVQCTPDLSKQYETYKFFNGSTLVIPQPPVSSSPPPILQPSLPNPPPPANASDPDRFNSGLSTLINWLMGNASLGGDLRKFASGNIPGPGVISIYALAQCTPDLSKQQCLDCLDGAFNYYMGMYGGRIGGRTYLPMCNFRYEAYRFFNGSTLVNPQPPVSSSNPPPPGPKTRRKMSIVIVAVLVSSIILVASISFIIRMRNKNIQMATENEDIGTAESLKYSFSIVRAATNGFSEDNKLGSGGFDSTKRAILDWEMRYKIIVGIAKGLLYLHEDSRLRIIHRDMKASNVLLDAELNPKIADFGMARLFTPEETQGDTSRIVGT</sequence>
<name>A0A2U1PNW9_ARTAN</name>
<evidence type="ECO:0000256" key="9">
    <source>
        <dbReference type="ARBA" id="ARBA00022777"/>
    </source>
</evidence>